<keyword evidence="2" id="KW-1185">Reference proteome</keyword>
<comment type="caution">
    <text evidence="1">The sequence shown here is derived from an EMBL/GenBank/DDBJ whole genome shotgun (WGS) entry which is preliminary data.</text>
</comment>
<dbReference type="EMBL" id="CM042886">
    <property type="protein sequence ID" value="KAI4340081.1"/>
    <property type="molecule type" value="Genomic_DNA"/>
</dbReference>
<organism evidence="1 2">
    <name type="scientific">Melastoma candidum</name>
    <dbReference type="NCBI Taxonomy" id="119954"/>
    <lineage>
        <taxon>Eukaryota</taxon>
        <taxon>Viridiplantae</taxon>
        <taxon>Streptophyta</taxon>
        <taxon>Embryophyta</taxon>
        <taxon>Tracheophyta</taxon>
        <taxon>Spermatophyta</taxon>
        <taxon>Magnoliopsida</taxon>
        <taxon>eudicotyledons</taxon>
        <taxon>Gunneridae</taxon>
        <taxon>Pentapetalae</taxon>
        <taxon>rosids</taxon>
        <taxon>malvids</taxon>
        <taxon>Myrtales</taxon>
        <taxon>Melastomataceae</taxon>
        <taxon>Melastomatoideae</taxon>
        <taxon>Melastomateae</taxon>
        <taxon>Melastoma</taxon>
    </lineage>
</organism>
<evidence type="ECO:0000313" key="2">
    <source>
        <dbReference type="Proteomes" id="UP001057402"/>
    </source>
</evidence>
<accession>A0ACB9NZ04</accession>
<dbReference type="Proteomes" id="UP001057402">
    <property type="component" value="Chromosome 7"/>
</dbReference>
<reference evidence="2" key="1">
    <citation type="journal article" date="2023" name="Front. Plant Sci.">
        <title>Chromosomal-level genome assembly of Melastoma candidum provides insights into trichome evolution.</title>
        <authorList>
            <person name="Zhong Y."/>
            <person name="Wu W."/>
            <person name="Sun C."/>
            <person name="Zou P."/>
            <person name="Liu Y."/>
            <person name="Dai S."/>
            <person name="Zhou R."/>
        </authorList>
    </citation>
    <scope>NUCLEOTIDE SEQUENCE [LARGE SCALE GENOMIC DNA]</scope>
</reference>
<sequence>MTWSKVEELHLLASSPKDGPVLGRIEDELMRRSDGHFTPGGLGAWDVLELEKTLVLFTRIYASYNQRRIRKRLEKLFANLLEPETFRSS</sequence>
<name>A0ACB9NZ04_9MYRT</name>
<evidence type="ECO:0000313" key="1">
    <source>
        <dbReference type="EMBL" id="KAI4340081.1"/>
    </source>
</evidence>
<proteinExistence type="predicted"/>
<protein>
    <submittedName>
        <fullName evidence="1">Uncharacterized protein</fullName>
    </submittedName>
</protein>
<gene>
    <name evidence="1" type="ORF">MLD38_024953</name>
</gene>